<evidence type="ECO:0000256" key="1">
    <source>
        <dbReference type="SAM" id="MobiDB-lite"/>
    </source>
</evidence>
<feature type="region of interest" description="Disordered" evidence="1">
    <location>
        <begin position="43"/>
        <end position="86"/>
    </location>
</feature>
<keyword evidence="3" id="KW-1185">Reference proteome</keyword>
<reference evidence="2 3" key="1">
    <citation type="submission" date="2019-05" db="EMBL/GenBank/DDBJ databases">
        <title>Another draft genome of Portunus trituberculatus and its Hox gene families provides insights of decapod evolution.</title>
        <authorList>
            <person name="Jeong J.-H."/>
            <person name="Song I."/>
            <person name="Kim S."/>
            <person name="Choi T."/>
            <person name="Kim D."/>
            <person name="Ryu S."/>
            <person name="Kim W."/>
        </authorList>
    </citation>
    <scope>NUCLEOTIDE SEQUENCE [LARGE SCALE GENOMIC DNA]</scope>
    <source>
        <tissue evidence="2">Muscle</tissue>
    </source>
</reference>
<proteinExistence type="predicted"/>
<evidence type="ECO:0000313" key="3">
    <source>
        <dbReference type="Proteomes" id="UP000324222"/>
    </source>
</evidence>
<feature type="compositionally biased region" description="Basic and acidic residues" evidence="1">
    <location>
        <begin position="49"/>
        <end position="70"/>
    </location>
</feature>
<accession>A0A5B7E091</accession>
<dbReference type="AlphaFoldDB" id="A0A5B7E091"/>
<dbReference type="EMBL" id="VSRR010001727">
    <property type="protein sequence ID" value="MPC27320.1"/>
    <property type="molecule type" value="Genomic_DNA"/>
</dbReference>
<gene>
    <name evidence="2" type="ORF">E2C01_020488</name>
</gene>
<protein>
    <submittedName>
        <fullName evidence="2">Uncharacterized protein</fullName>
    </submittedName>
</protein>
<dbReference type="Proteomes" id="UP000324222">
    <property type="component" value="Unassembled WGS sequence"/>
</dbReference>
<organism evidence="2 3">
    <name type="scientific">Portunus trituberculatus</name>
    <name type="common">Swimming crab</name>
    <name type="synonym">Neptunus trituberculatus</name>
    <dbReference type="NCBI Taxonomy" id="210409"/>
    <lineage>
        <taxon>Eukaryota</taxon>
        <taxon>Metazoa</taxon>
        <taxon>Ecdysozoa</taxon>
        <taxon>Arthropoda</taxon>
        <taxon>Crustacea</taxon>
        <taxon>Multicrustacea</taxon>
        <taxon>Malacostraca</taxon>
        <taxon>Eumalacostraca</taxon>
        <taxon>Eucarida</taxon>
        <taxon>Decapoda</taxon>
        <taxon>Pleocyemata</taxon>
        <taxon>Brachyura</taxon>
        <taxon>Eubrachyura</taxon>
        <taxon>Portunoidea</taxon>
        <taxon>Portunidae</taxon>
        <taxon>Portuninae</taxon>
        <taxon>Portunus</taxon>
    </lineage>
</organism>
<name>A0A5B7E091_PORTR</name>
<evidence type="ECO:0000313" key="2">
    <source>
        <dbReference type="EMBL" id="MPC27320.1"/>
    </source>
</evidence>
<comment type="caution">
    <text evidence="2">The sequence shown here is derived from an EMBL/GenBank/DDBJ whole genome shotgun (WGS) entry which is preliminary data.</text>
</comment>
<sequence>MAAGVVWGGVGFLWLPKEKLGGGRGEVVSPVLYESRAETGKGRKKRWVKGMEEEEKKERWKGQNEGHGDEMENVIGLAEEENGKER</sequence>